<dbReference type="PRINTS" id="PR00387">
    <property type="entry name" value="PDIESTERASE1"/>
</dbReference>
<dbReference type="SUPFAM" id="SSF109604">
    <property type="entry name" value="HD-domain/PDEase-like"/>
    <property type="match status" value="1"/>
</dbReference>
<feature type="region of interest" description="Disordered" evidence="6">
    <location>
        <begin position="226"/>
        <end position="269"/>
    </location>
</feature>
<feature type="domain" description="PDEase" evidence="7">
    <location>
        <begin position="10"/>
        <end position="490"/>
    </location>
</feature>
<dbReference type="Proteomes" id="UP000807716">
    <property type="component" value="Unassembled WGS sequence"/>
</dbReference>
<gene>
    <name evidence="8" type="ORF">DFQ27_001923</name>
</gene>
<dbReference type="AlphaFoldDB" id="A0A9P6QCA9"/>
<feature type="compositionally biased region" description="Basic and acidic residues" evidence="6">
    <location>
        <begin position="255"/>
        <end position="266"/>
    </location>
</feature>
<feature type="compositionally biased region" description="Low complexity" evidence="6">
    <location>
        <begin position="226"/>
        <end position="240"/>
    </location>
</feature>
<organism evidence="8 9">
    <name type="scientific">Actinomortierella ambigua</name>
    <dbReference type="NCBI Taxonomy" id="1343610"/>
    <lineage>
        <taxon>Eukaryota</taxon>
        <taxon>Fungi</taxon>
        <taxon>Fungi incertae sedis</taxon>
        <taxon>Mucoromycota</taxon>
        <taxon>Mortierellomycotina</taxon>
        <taxon>Mortierellomycetes</taxon>
        <taxon>Mortierellales</taxon>
        <taxon>Mortierellaceae</taxon>
        <taxon>Actinomortierella</taxon>
    </lineage>
</organism>
<feature type="binding site" evidence="4">
    <location>
        <position position="396"/>
    </location>
    <ligand>
        <name>Zn(2+)</name>
        <dbReference type="ChEBI" id="CHEBI:29105"/>
        <label>1</label>
    </ligand>
</feature>
<dbReference type="GO" id="GO:0007165">
    <property type="term" value="P:signal transduction"/>
    <property type="evidence" value="ECO:0007669"/>
    <property type="project" value="InterPro"/>
</dbReference>
<dbReference type="EC" id="3.1.4.-" evidence="5"/>
<feature type="binding site" evidence="4">
    <location>
        <position position="91"/>
    </location>
    <ligand>
        <name>Zn(2+)</name>
        <dbReference type="ChEBI" id="CHEBI:29105"/>
        <label>1</label>
    </ligand>
</feature>
<evidence type="ECO:0000256" key="6">
    <source>
        <dbReference type="SAM" id="MobiDB-lite"/>
    </source>
</evidence>
<name>A0A9P6QCA9_9FUNG</name>
<keyword evidence="9" id="KW-1185">Reference proteome</keyword>
<feature type="region of interest" description="Disordered" evidence="6">
    <location>
        <begin position="497"/>
        <end position="520"/>
    </location>
</feature>
<sequence>MLILRHCRLSSEDLITAERVMLRYISGRMRVTSLGFNVWDHTIPEIYGILLGMFIKLGLLECLDITAGELLDFIIDVDRGYMATYYHSFYHAADVTAVLFHFLDNLSASQYLAKVDMVVLLLAGLCHDIGHPGLNNLFQVNAETELYKQFGEASVLEKYSCSLAMDLCTKHSIFRNVHKSTEATLPEGHQPNDATMREAMIKAIMATDMSVHYNMLNNLNMLIEVTSSPSSSPASSPTSSDAETDPEADDDNEDEQRASPIKEHSLRPHHSCCGAAATAIATSTITAVPASARKAATLGRSTCFHGAEADENRDELTPVAPQPNSIPNQQRRVTISSRRRSPSNSSTASTESDSSDVSTGSNSSTQTPHSLECRSPSDLSPELRQILCQCLLHAADISNAVKPWELCRRWSDLVIQEFFRQGDIEKAQNLPVSPNMDREMHNQPQISLGFGDFVVQPYFESLAEFLPAASELLDTLTSNRAHWVSLQKAAAQETESKQHLQVGPVETPTPNVNVSAPATPTLTTGRRVSVAAGVLTLEETRPSRPPHRRLRHSTNTEPQHHLLRKMKRSLSGRSLSSALHNLHIHPSIPRLNLSSCKEPAATALKKQAVQHNKDTPVVAGHFVLPVPGSMTTSTLPPLPPTHSSSGSLLNECSCYPSMEGPISTQGGNNSGHPHRLRRHGSLQLEHQNPHRTSIRQEYGDGYVVIHDPRDCDFDGHHIPYDSTLTTTITSSSTPIDATAVANRQSTPAVLSRQPFNWYSPPGSIGTFSLRAERAGYGPLDDDTMEPAMTTTTAASAVSAMEDPYSIGPLVSSVTHTETSAPVQATADGAPKKKSVDAVPKTLSSSALVGLDGGSKEDDKSCRVVPQQQNGSISIATANAGHGPPTKAISLVSVDSDGEGKTVMADPYMTPPTVLKEERQQHKVDKGGSGSRFSL</sequence>
<evidence type="ECO:0000256" key="2">
    <source>
        <dbReference type="ARBA" id="ARBA00022801"/>
    </source>
</evidence>
<dbReference type="GO" id="GO:0004114">
    <property type="term" value="F:3',5'-cyclic-nucleotide phosphodiesterase activity"/>
    <property type="evidence" value="ECO:0007669"/>
    <property type="project" value="InterPro"/>
</dbReference>
<keyword evidence="1 4" id="KW-0479">Metal-binding</keyword>
<feature type="region of interest" description="Disordered" evidence="6">
    <location>
        <begin position="904"/>
        <end position="934"/>
    </location>
</feature>
<comment type="caution">
    <text evidence="8">The sequence shown here is derived from an EMBL/GenBank/DDBJ whole genome shotgun (WGS) entry which is preliminary data.</text>
</comment>
<feature type="binding site" evidence="4">
    <location>
        <position position="128"/>
    </location>
    <ligand>
        <name>Zn(2+)</name>
        <dbReference type="ChEBI" id="CHEBI:29105"/>
        <label>1</label>
    </ligand>
</feature>
<dbReference type="Gene3D" id="1.10.1300.10">
    <property type="entry name" value="3'5'-cyclic nucleotide phosphodiesterase, catalytic domain"/>
    <property type="match status" value="1"/>
</dbReference>
<keyword evidence="2 5" id="KW-0378">Hydrolase</keyword>
<evidence type="ECO:0000256" key="5">
    <source>
        <dbReference type="RuleBase" id="RU363067"/>
    </source>
</evidence>
<protein>
    <recommendedName>
        <fullName evidence="5">Phosphodiesterase</fullName>
        <ecNumber evidence="5">3.1.4.-</ecNumber>
    </recommendedName>
</protein>
<dbReference type="PROSITE" id="PS51845">
    <property type="entry name" value="PDEASE_I_2"/>
    <property type="match status" value="1"/>
</dbReference>
<feature type="compositionally biased region" description="Acidic residues" evidence="6">
    <location>
        <begin position="242"/>
        <end position="254"/>
    </location>
</feature>
<dbReference type="Pfam" id="PF00233">
    <property type="entry name" value="PDEase_I"/>
    <property type="match status" value="2"/>
</dbReference>
<dbReference type="InterPro" id="IPR023088">
    <property type="entry name" value="PDEase"/>
</dbReference>
<dbReference type="GO" id="GO:0046872">
    <property type="term" value="F:metal ion binding"/>
    <property type="evidence" value="ECO:0007669"/>
    <property type="project" value="UniProtKB-KW"/>
</dbReference>
<reference evidence="8" key="1">
    <citation type="journal article" date="2020" name="Fungal Divers.">
        <title>Resolving the Mortierellaceae phylogeny through synthesis of multi-gene phylogenetics and phylogenomics.</title>
        <authorList>
            <person name="Vandepol N."/>
            <person name="Liber J."/>
            <person name="Desiro A."/>
            <person name="Na H."/>
            <person name="Kennedy M."/>
            <person name="Barry K."/>
            <person name="Grigoriev I.V."/>
            <person name="Miller A.N."/>
            <person name="O'Donnell K."/>
            <person name="Stajich J.E."/>
            <person name="Bonito G."/>
        </authorList>
    </citation>
    <scope>NUCLEOTIDE SEQUENCE</scope>
    <source>
        <strain evidence="8">BC1065</strain>
    </source>
</reference>
<dbReference type="PANTHER" id="PTHR11347">
    <property type="entry name" value="CYCLIC NUCLEOTIDE PHOSPHODIESTERASE"/>
    <property type="match status" value="1"/>
</dbReference>
<comment type="similarity">
    <text evidence="5">Belongs to the cyclic nucleotide phosphodiesterase family.</text>
</comment>
<feature type="compositionally biased region" description="Polar residues" evidence="6">
    <location>
        <begin position="322"/>
        <end position="333"/>
    </location>
</feature>
<dbReference type="PROSITE" id="PS00126">
    <property type="entry name" value="PDEASE_I_1"/>
    <property type="match status" value="1"/>
</dbReference>
<accession>A0A9P6QCA9</accession>
<feature type="region of interest" description="Disordered" evidence="6">
    <location>
        <begin position="308"/>
        <end position="376"/>
    </location>
</feature>
<dbReference type="InterPro" id="IPR023174">
    <property type="entry name" value="PDEase_CS"/>
</dbReference>
<feature type="compositionally biased region" description="Polar residues" evidence="6">
    <location>
        <begin position="508"/>
        <end position="520"/>
    </location>
</feature>
<feature type="compositionally biased region" description="Basic and acidic residues" evidence="6">
    <location>
        <begin position="914"/>
        <end position="925"/>
    </location>
</feature>
<evidence type="ECO:0000256" key="4">
    <source>
        <dbReference type="PIRSR" id="PIRSR623088-3"/>
    </source>
</evidence>
<dbReference type="InterPro" id="IPR003607">
    <property type="entry name" value="HD/PDEase_dom"/>
</dbReference>
<dbReference type="InterPro" id="IPR002073">
    <property type="entry name" value="PDEase_catalytic_dom"/>
</dbReference>
<dbReference type="SMART" id="SM00471">
    <property type="entry name" value="HDc"/>
    <property type="match status" value="1"/>
</dbReference>
<evidence type="ECO:0000256" key="3">
    <source>
        <dbReference type="PIRSR" id="PIRSR623088-1"/>
    </source>
</evidence>
<evidence type="ECO:0000256" key="1">
    <source>
        <dbReference type="ARBA" id="ARBA00022723"/>
    </source>
</evidence>
<feature type="binding site" evidence="4">
    <location>
        <position position="127"/>
    </location>
    <ligand>
        <name>Zn(2+)</name>
        <dbReference type="ChEBI" id="CHEBI:29105"/>
        <label>1</label>
    </ligand>
</feature>
<feature type="active site" description="Proton donor" evidence="3">
    <location>
        <position position="87"/>
    </location>
</feature>
<dbReference type="OrthoDB" id="546632at2759"/>
<dbReference type="EMBL" id="JAAAJB010000169">
    <property type="protein sequence ID" value="KAG0263121.1"/>
    <property type="molecule type" value="Genomic_DNA"/>
</dbReference>
<proteinExistence type="inferred from homology"/>
<evidence type="ECO:0000313" key="9">
    <source>
        <dbReference type="Proteomes" id="UP000807716"/>
    </source>
</evidence>
<evidence type="ECO:0000259" key="7">
    <source>
        <dbReference type="PROSITE" id="PS51845"/>
    </source>
</evidence>
<feature type="compositionally biased region" description="Low complexity" evidence="6">
    <location>
        <begin position="342"/>
        <end position="365"/>
    </location>
</feature>
<comment type="cofactor">
    <cofactor evidence="5">
        <name>a divalent metal cation</name>
        <dbReference type="ChEBI" id="CHEBI:60240"/>
    </cofactor>
    <text evidence="5">Binds 2 divalent metal cations per subunit. Site 1 may preferentially bind zinc ions, while site 2 has a preference for magnesium and/or manganese ions.</text>
</comment>
<evidence type="ECO:0000313" key="8">
    <source>
        <dbReference type="EMBL" id="KAG0263121.1"/>
    </source>
</evidence>
<dbReference type="CDD" id="cd00077">
    <property type="entry name" value="HDc"/>
    <property type="match status" value="1"/>
</dbReference>
<feature type="region of interest" description="Disordered" evidence="6">
    <location>
        <begin position="540"/>
        <end position="561"/>
    </location>
</feature>
<dbReference type="InterPro" id="IPR036971">
    <property type="entry name" value="PDEase_catalytic_dom_sf"/>
</dbReference>
<feature type="binding site" evidence="4">
    <location>
        <position position="128"/>
    </location>
    <ligand>
        <name>Zn(2+)</name>
        <dbReference type="ChEBI" id="CHEBI:29105"/>
        <label>2</label>
    </ligand>
</feature>